<keyword evidence="3" id="KW-1185">Reference proteome</keyword>
<dbReference type="OrthoDB" id="5584247at2759"/>
<dbReference type="PROSITE" id="PS50132">
    <property type="entry name" value="RGS"/>
    <property type="match status" value="2"/>
</dbReference>
<feature type="region of interest" description="Disordered" evidence="1">
    <location>
        <begin position="1"/>
        <end position="26"/>
    </location>
</feature>
<accession>A0A6J2U8P6</accession>
<dbReference type="Pfam" id="PF00615">
    <property type="entry name" value="RGS"/>
    <property type="match status" value="1"/>
</dbReference>
<reference evidence="4" key="1">
    <citation type="submission" date="2025-08" db="UniProtKB">
        <authorList>
            <consortium name="RefSeq"/>
        </authorList>
    </citation>
    <scope>IDENTIFICATION</scope>
    <source>
        <strain evidence="4">11010-0011.00</strain>
        <tissue evidence="4">Whole body</tissue>
    </source>
</reference>
<dbReference type="GeneID" id="115632036"/>
<dbReference type="RefSeq" id="XP_030384861.1">
    <property type="nucleotide sequence ID" value="XM_030529001.1"/>
</dbReference>
<name>A0A6J2U8P6_DROLE</name>
<dbReference type="GO" id="GO:0005739">
    <property type="term" value="C:mitochondrion"/>
    <property type="evidence" value="ECO:0007669"/>
    <property type="project" value="TreeGrafter"/>
</dbReference>
<sequence length="643" mass="72080">MLKYIRRQTSRRRSSQDEAVGNNNNVDLGADTCDATAAQKRHSLRSTTSFCDEVFLEQLNTSEEAAAAVTATAAATATAMSSDAVSQCGSLGNGLPNVGADEDIFKYNSRLSMTLAAIVSDPNCLSYFVHFLEARNGLPLIKFYLDIENFKRAALTQLEREQLQKQSVPEEQEGERPDACSADEAINSASEDLEEENDDGEDNDVPELKTLCDLSMRKPLTDDEKSRIYAETNKQISKSNRLKASSELSLCSSTLGEAISAASIKDAIAIYQKYLIVNARLFVELPIGILAHISLLLCGKSCTGDELEKPIPASCFDEARDYVLQQLERDHVHGFLQSSYYCKYCVELIDGAQINIFDVLYSEVALFYFTEYLEQQHERECLEFWITAINFRKSFASSTPVSLDQAQADAMVIYERYFSLQSDCRLWMSDKMRLRVEETICAPGQLAYAFDLALLVTATYLEQKYFADFLKSSTFANYVNELKAKQGGNERPSLTATVQHKLSLRRAPKLSAQQRHRKTLSMSDCTHISQHNTLLAAMDTTKPATNMNIDSRQLNNPQLLWQRPISGALKFGHVNALGRYERDFEAVESQQSWSLSGSKLKNAMRKLVNLPEDHVQEEIAWQVAEMIVRDVTNVTLNGRNPTS</sequence>
<dbReference type="PANTHER" id="PTHR13155">
    <property type="entry name" value="A-KINASE ANCHOR PROTEINS"/>
    <property type="match status" value="1"/>
</dbReference>
<feature type="compositionally biased region" description="Basic residues" evidence="1">
    <location>
        <begin position="1"/>
        <end position="13"/>
    </location>
</feature>
<dbReference type="PANTHER" id="PTHR13155:SF1">
    <property type="entry name" value="A-KINASE ANCHOR PROTEIN 10, MITOCHONDRIAL"/>
    <property type="match status" value="1"/>
</dbReference>
<evidence type="ECO:0000313" key="4">
    <source>
        <dbReference type="RefSeq" id="XP_030384861.1"/>
    </source>
</evidence>
<dbReference type="CTD" id="34957"/>
<feature type="domain" description="RGS" evidence="2">
    <location>
        <begin position="114"/>
        <end position="345"/>
    </location>
</feature>
<organism evidence="3 4">
    <name type="scientific">Drosophila lebanonensis</name>
    <name type="common">Fruit fly</name>
    <name type="synonym">Scaptodrosophila lebanonensis</name>
    <dbReference type="NCBI Taxonomy" id="7225"/>
    <lineage>
        <taxon>Eukaryota</taxon>
        <taxon>Metazoa</taxon>
        <taxon>Ecdysozoa</taxon>
        <taxon>Arthropoda</taxon>
        <taxon>Hexapoda</taxon>
        <taxon>Insecta</taxon>
        <taxon>Pterygota</taxon>
        <taxon>Neoptera</taxon>
        <taxon>Endopterygota</taxon>
        <taxon>Diptera</taxon>
        <taxon>Brachycera</taxon>
        <taxon>Muscomorpha</taxon>
        <taxon>Ephydroidea</taxon>
        <taxon>Drosophilidae</taxon>
        <taxon>Scaptodrosophila</taxon>
    </lineage>
</organism>
<evidence type="ECO:0000313" key="3">
    <source>
        <dbReference type="Proteomes" id="UP000504634"/>
    </source>
</evidence>
<dbReference type="InterPro" id="IPR036305">
    <property type="entry name" value="RGS_sf"/>
</dbReference>
<gene>
    <name evidence="4" type="primary">LOC115632036</name>
</gene>
<proteinExistence type="predicted"/>
<dbReference type="GO" id="GO:0008104">
    <property type="term" value="P:intracellular protein localization"/>
    <property type="evidence" value="ECO:0007669"/>
    <property type="project" value="TreeGrafter"/>
</dbReference>
<dbReference type="InterPro" id="IPR044926">
    <property type="entry name" value="RGS_subdomain_2"/>
</dbReference>
<dbReference type="GO" id="GO:0005886">
    <property type="term" value="C:plasma membrane"/>
    <property type="evidence" value="ECO:0007669"/>
    <property type="project" value="TreeGrafter"/>
</dbReference>
<dbReference type="SUPFAM" id="SSF48097">
    <property type="entry name" value="Regulator of G-protein signaling, RGS"/>
    <property type="match status" value="2"/>
</dbReference>
<evidence type="ECO:0000259" key="2">
    <source>
        <dbReference type="PROSITE" id="PS50132"/>
    </source>
</evidence>
<dbReference type="SMART" id="SM00315">
    <property type="entry name" value="RGS"/>
    <property type="match status" value="2"/>
</dbReference>
<dbReference type="InterPro" id="IPR016137">
    <property type="entry name" value="RGS"/>
</dbReference>
<feature type="domain" description="RGS" evidence="2">
    <location>
        <begin position="355"/>
        <end position="479"/>
    </location>
</feature>
<feature type="region of interest" description="Disordered" evidence="1">
    <location>
        <begin position="162"/>
        <end position="182"/>
    </location>
</feature>
<dbReference type="InterPro" id="IPR052246">
    <property type="entry name" value="Cell_Polariz_PKAAnc"/>
</dbReference>
<evidence type="ECO:0000256" key="1">
    <source>
        <dbReference type="SAM" id="MobiDB-lite"/>
    </source>
</evidence>
<dbReference type="Gene3D" id="1.10.167.10">
    <property type="entry name" value="Regulator of G-protein Signalling 4, domain 2"/>
    <property type="match status" value="2"/>
</dbReference>
<dbReference type="AlphaFoldDB" id="A0A6J2U8P6"/>
<protein>
    <submittedName>
        <fullName evidence="4">A-kinase anchor protein 10, mitochondrial</fullName>
    </submittedName>
</protein>
<dbReference type="Proteomes" id="UP000504634">
    <property type="component" value="Unplaced"/>
</dbReference>